<dbReference type="SUPFAM" id="SSF52980">
    <property type="entry name" value="Restriction endonuclease-like"/>
    <property type="match status" value="1"/>
</dbReference>
<dbReference type="AlphaFoldDB" id="A0A840EA63"/>
<evidence type="ECO:0000313" key="3">
    <source>
        <dbReference type="Proteomes" id="UP000576209"/>
    </source>
</evidence>
<keyword evidence="2" id="KW-0378">Hydrolase</keyword>
<keyword evidence="3" id="KW-1185">Reference proteome</keyword>
<protein>
    <submittedName>
        <fullName evidence="2">Uma2 family endonuclease</fullName>
    </submittedName>
</protein>
<evidence type="ECO:0000313" key="2">
    <source>
        <dbReference type="EMBL" id="MBB4080833.1"/>
    </source>
</evidence>
<evidence type="ECO:0000259" key="1">
    <source>
        <dbReference type="Pfam" id="PF05685"/>
    </source>
</evidence>
<dbReference type="CDD" id="cd06260">
    <property type="entry name" value="DUF820-like"/>
    <property type="match status" value="1"/>
</dbReference>
<dbReference type="InterPro" id="IPR008538">
    <property type="entry name" value="Uma2"/>
</dbReference>
<dbReference type="GO" id="GO:0004519">
    <property type="term" value="F:endonuclease activity"/>
    <property type="evidence" value="ECO:0007669"/>
    <property type="project" value="UniProtKB-KW"/>
</dbReference>
<gene>
    <name evidence="2" type="ORF">GGR28_003472</name>
</gene>
<dbReference type="EMBL" id="JACIFF010000010">
    <property type="protein sequence ID" value="MBB4080833.1"/>
    <property type="molecule type" value="Genomic_DNA"/>
</dbReference>
<reference evidence="2 3" key="1">
    <citation type="submission" date="2020-08" db="EMBL/GenBank/DDBJ databases">
        <title>Genomic Encyclopedia of Type Strains, Phase IV (KMG-IV): sequencing the most valuable type-strain genomes for metagenomic binning, comparative biology and taxonomic classification.</title>
        <authorList>
            <person name="Goeker M."/>
        </authorList>
    </citation>
    <scope>NUCLEOTIDE SEQUENCE [LARGE SCALE GENOMIC DNA]</scope>
    <source>
        <strain evidence="2 3">DSM 105137</strain>
    </source>
</reference>
<dbReference type="Gene3D" id="3.90.1570.10">
    <property type="entry name" value="tt1808, chain A"/>
    <property type="match status" value="1"/>
</dbReference>
<proteinExistence type="predicted"/>
<dbReference type="InterPro" id="IPR011335">
    <property type="entry name" value="Restrct_endonuc-II-like"/>
</dbReference>
<keyword evidence="2" id="KW-0255">Endonuclease</keyword>
<accession>A0A840EA63</accession>
<name>A0A840EA63_9BACT</name>
<dbReference type="Pfam" id="PF05685">
    <property type="entry name" value="Uma2"/>
    <property type="match status" value="1"/>
</dbReference>
<keyword evidence="2" id="KW-0540">Nuclease</keyword>
<organism evidence="2 3">
    <name type="scientific">Neolewinella aquimaris</name>
    <dbReference type="NCBI Taxonomy" id="1835722"/>
    <lineage>
        <taxon>Bacteria</taxon>
        <taxon>Pseudomonadati</taxon>
        <taxon>Bacteroidota</taxon>
        <taxon>Saprospiria</taxon>
        <taxon>Saprospirales</taxon>
        <taxon>Lewinellaceae</taxon>
        <taxon>Neolewinella</taxon>
    </lineage>
</organism>
<feature type="domain" description="Putative restriction endonuclease" evidence="1">
    <location>
        <begin position="23"/>
        <end position="183"/>
    </location>
</feature>
<dbReference type="PANTHER" id="PTHR35400">
    <property type="entry name" value="SLR1083 PROTEIN"/>
    <property type="match status" value="1"/>
</dbReference>
<dbReference type="RefSeq" id="WP_183497063.1">
    <property type="nucleotide sequence ID" value="NZ_JACIFF010000010.1"/>
</dbReference>
<dbReference type="Proteomes" id="UP000576209">
    <property type="component" value="Unassembled WGS sequence"/>
</dbReference>
<comment type="caution">
    <text evidence="2">The sequence shown here is derived from an EMBL/GenBank/DDBJ whole genome shotgun (WGS) entry which is preliminary data.</text>
</comment>
<dbReference type="PANTHER" id="PTHR35400:SF1">
    <property type="entry name" value="SLR1083 PROTEIN"/>
    <property type="match status" value="1"/>
</dbReference>
<sequence length="198" mass="22282">MTRILTEAETITKLPDFHWTLERYHAAIAAGVFSDDDKVELLFGKIVPTSPIGVLHGKAVKHLARYFIERFPQENYTIGVQDPVTLVDDSEPKPDLFVAQGPLVNYDHHPHPEDLLLVVEVSDSTLLRDRTAKKFSYAVAGVVEYWIVTVYEKQVERFTDPRPAEGTYTKQEIIKAGETFTSLHLGNFTVDDLLVASA</sequence>
<dbReference type="InterPro" id="IPR012296">
    <property type="entry name" value="Nuclease_put_TT1808"/>
</dbReference>